<sequence>MERGFLLESGDHGARSVTKWIEGAPESSIWTGLKLGERQVLPVVTFRCSRCGWLESYALPASDP</sequence>
<gene>
    <name evidence="1" type="ORF">J421_5298</name>
</gene>
<evidence type="ECO:0000313" key="1">
    <source>
        <dbReference type="EMBL" id="AHG92833.1"/>
    </source>
</evidence>
<evidence type="ECO:0000313" key="2">
    <source>
        <dbReference type="Proteomes" id="UP000019151"/>
    </source>
</evidence>
<keyword evidence="1" id="KW-0614">Plasmid</keyword>
<dbReference type="HOGENOM" id="CLU_203907_0_0_0"/>
<dbReference type="AlphaFoldDB" id="W0RTC2"/>
<accession>W0RTC2</accession>
<name>W0RTC2_9BACT</name>
<dbReference type="KEGG" id="gba:J421_5298"/>
<dbReference type="Proteomes" id="UP000019151">
    <property type="component" value="Plasmid 1"/>
</dbReference>
<dbReference type="InParanoid" id="W0RTC2"/>
<proteinExistence type="predicted"/>
<organism evidence="1 2">
    <name type="scientific">Gemmatirosa kalamazoonensis</name>
    <dbReference type="NCBI Taxonomy" id="861299"/>
    <lineage>
        <taxon>Bacteria</taxon>
        <taxon>Pseudomonadati</taxon>
        <taxon>Gemmatimonadota</taxon>
        <taxon>Gemmatimonadia</taxon>
        <taxon>Gemmatimonadales</taxon>
        <taxon>Gemmatimonadaceae</taxon>
        <taxon>Gemmatirosa</taxon>
    </lineage>
</organism>
<geneLocation type="plasmid" evidence="1 2">
    <name>1</name>
</geneLocation>
<reference evidence="1 2" key="1">
    <citation type="journal article" date="2014" name="Genome Announc.">
        <title>Genome Sequence and Methylome of Soil Bacterium Gemmatirosa kalamazoonensis KBS708T, a Member of the Rarely Cultivated Gemmatimonadetes Phylum.</title>
        <authorList>
            <person name="Debruyn J.M."/>
            <person name="Radosevich M."/>
            <person name="Wommack K.E."/>
            <person name="Polson S.W."/>
            <person name="Hauser L.J."/>
            <person name="Fawaz M.N."/>
            <person name="Korlach J."/>
            <person name="Tsai Y.C."/>
        </authorList>
    </citation>
    <scope>NUCLEOTIDE SEQUENCE [LARGE SCALE GENOMIC DNA]</scope>
    <source>
        <strain evidence="1 2">KBS708</strain>
        <plasmid evidence="2">Plasmid 1</plasmid>
    </source>
</reference>
<dbReference type="EMBL" id="CP007129">
    <property type="protein sequence ID" value="AHG92833.1"/>
    <property type="molecule type" value="Genomic_DNA"/>
</dbReference>
<keyword evidence="2" id="KW-1185">Reference proteome</keyword>
<protein>
    <submittedName>
        <fullName evidence="1">Uncharacterized protein</fullName>
    </submittedName>
</protein>